<dbReference type="InterPro" id="IPR039467">
    <property type="entry name" value="TFIIIB_B''_Myb"/>
</dbReference>
<gene>
    <name evidence="3" type="ORF">BCR38DRAFT_333378</name>
</gene>
<dbReference type="Pfam" id="PF15963">
    <property type="entry name" value="Myb_DNA-bind_7"/>
    <property type="match status" value="1"/>
</dbReference>
<dbReference type="EMBL" id="MCFJ01000002">
    <property type="protein sequence ID" value="ORY70088.1"/>
    <property type="molecule type" value="Genomic_DNA"/>
</dbReference>
<dbReference type="OrthoDB" id="272624at2759"/>
<dbReference type="PANTHER" id="PTHR22929">
    <property type="entry name" value="RNA POLYMERASE III TRANSCRIPTION INITIATION FACTOR B"/>
    <property type="match status" value="1"/>
</dbReference>
<feature type="non-terminal residue" evidence="3">
    <location>
        <position position="1"/>
    </location>
</feature>
<dbReference type="GO" id="GO:0001156">
    <property type="term" value="F:TFIIIC-class transcription factor complex binding"/>
    <property type="evidence" value="ECO:0007669"/>
    <property type="project" value="TreeGrafter"/>
</dbReference>
<proteinExistence type="predicted"/>
<feature type="compositionally biased region" description="Basic and acidic residues" evidence="1">
    <location>
        <begin position="307"/>
        <end position="344"/>
    </location>
</feature>
<dbReference type="GO" id="GO:0000126">
    <property type="term" value="C:transcription factor TFIIIB complex"/>
    <property type="evidence" value="ECO:0007669"/>
    <property type="project" value="TreeGrafter"/>
</dbReference>
<dbReference type="InterPro" id="IPR009057">
    <property type="entry name" value="Homeodomain-like_sf"/>
</dbReference>
<feature type="compositionally biased region" description="Acidic residues" evidence="1">
    <location>
        <begin position="345"/>
        <end position="358"/>
    </location>
</feature>
<dbReference type="SUPFAM" id="SSF46689">
    <property type="entry name" value="Homeodomain-like"/>
    <property type="match status" value="1"/>
</dbReference>
<dbReference type="STRING" id="1141098.A0A1Y2EET1"/>
<organism evidence="3 4">
    <name type="scientific">Pseudomassariella vexata</name>
    <dbReference type="NCBI Taxonomy" id="1141098"/>
    <lineage>
        <taxon>Eukaryota</taxon>
        <taxon>Fungi</taxon>
        <taxon>Dikarya</taxon>
        <taxon>Ascomycota</taxon>
        <taxon>Pezizomycotina</taxon>
        <taxon>Sordariomycetes</taxon>
        <taxon>Xylariomycetidae</taxon>
        <taxon>Amphisphaeriales</taxon>
        <taxon>Pseudomassariaceae</taxon>
        <taxon>Pseudomassariella</taxon>
    </lineage>
</organism>
<dbReference type="InParanoid" id="A0A1Y2EET1"/>
<protein>
    <recommendedName>
        <fullName evidence="2">Myb-like domain-containing protein</fullName>
    </recommendedName>
</protein>
<feature type="domain" description="Myb-like" evidence="2">
    <location>
        <begin position="230"/>
        <end position="278"/>
    </location>
</feature>
<comment type="caution">
    <text evidence="3">The sequence shown here is derived from an EMBL/GenBank/DDBJ whole genome shotgun (WGS) entry which is preliminary data.</text>
</comment>
<accession>A0A1Y2EET1</accession>
<dbReference type="AlphaFoldDB" id="A0A1Y2EET1"/>
<feature type="region of interest" description="Disordered" evidence="1">
    <location>
        <begin position="307"/>
        <end position="381"/>
    </location>
</feature>
<reference evidence="3 4" key="1">
    <citation type="submission" date="2016-07" db="EMBL/GenBank/DDBJ databases">
        <title>Pervasive Adenine N6-methylation of Active Genes in Fungi.</title>
        <authorList>
            <consortium name="DOE Joint Genome Institute"/>
            <person name="Mondo S.J."/>
            <person name="Dannebaum R.O."/>
            <person name="Kuo R.C."/>
            <person name="Labutti K."/>
            <person name="Haridas S."/>
            <person name="Kuo A."/>
            <person name="Salamov A."/>
            <person name="Ahrendt S.R."/>
            <person name="Lipzen A."/>
            <person name="Sullivan W."/>
            <person name="Andreopoulos W.B."/>
            <person name="Clum A."/>
            <person name="Lindquist E."/>
            <person name="Daum C."/>
            <person name="Ramamoorthy G.K."/>
            <person name="Gryganskyi A."/>
            <person name="Culley D."/>
            <person name="Magnuson J.K."/>
            <person name="James T.Y."/>
            <person name="O'Malley M.A."/>
            <person name="Stajich J.E."/>
            <person name="Spatafora J.W."/>
            <person name="Visel A."/>
            <person name="Grigoriev I.V."/>
        </authorList>
    </citation>
    <scope>NUCLEOTIDE SEQUENCE [LARGE SCALE GENOMIC DNA]</scope>
    <source>
        <strain evidence="3 4">CBS 129021</strain>
    </source>
</reference>
<dbReference type="PANTHER" id="PTHR22929:SF0">
    <property type="entry name" value="TRANSCRIPTION FACTOR TFIIIB COMPONENT B'' HOMOLOG"/>
    <property type="match status" value="1"/>
</dbReference>
<sequence length="381" mass="42825">PQTDARLSVAPPKQKRVYCKRAGPAGVDNNDEGSSAPKPKRQRKTTAPAAGNGQNNGDISDGEVGRAAPTLYRRRRREPTPEDAEEQRLDLTTTKVGDLTRDLFIGKKFKHADAIAERQRQMRRDAKLKKLERQKRAMGLLPDENETTEDSRAGTPADGDAGTPAPEVAQADSGGNIDYQVIDGQIVINQASLQVDHHAGQETPMETVEEDEFTHLTTSATYMRPSRAMGGNHWTDEDTERFYHYLQMFGTDFETISHLFPGKTRRHIKLKFNREEKARPKRVNASMMARGTKPVAIDLDEYKSNRRGVPEWEEKEKIEEMQKRLAEEHEADLEALRQERREAGLLDEEEEPAEEETGESQGDKDKGQENAPAVAEVEVEA</sequence>
<evidence type="ECO:0000259" key="2">
    <source>
        <dbReference type="SMART" id="SM00717"/>
    </source>
</evidence>
<keyword evidence="4" id="KW-1185">Reference proteome</keyword>
<feature type="region of interest" description="Disordered" evidence="1">
    <location>
        <begin position="135"/>
        <end position="168"/>
    </location>
</feature>
<dbReference type="GO" id="GO:0070898">
    <property type="term" value="P:RNA polymerase III preinitiation complex assembly"/>
    <property type="evidence" value="ECO:0007669"/>
    <property type="project" value="TreeGrafter"/>
</dbReference>
<evidence type="ECO:0000256" key="1">
    <source>
        <dbReference type="SAM" id="MobiDB-lite"/>
    </source>
</evidence>
<evidence type="ECO:0000313" key="3">
    <source>
        <dbReference type="EMBL" id="ORY70088.1"/>
    </source>
</evidence>
<evidence type="ECO:0000313" key="4">
    <source>
        <dbReference type="Proteomes" id="UP000193689"/>
    </source>
</evidence>
<dbReference type="RefSeq" id="XP_040720038.1">
    <property type="nucleotide sequence ID" value="XM_040855222.1"/>
</dbReference>
<dbReference type="Proteomes" id="UP000193689">
    <property type="component" value="Unassembled WGS sequence"/>
</dbReference>
<name>A0A1Y2EET1_9PEZI</name>
<feature type="region of interest" description="Disordered" evidence="1">
    <location>
        <begin position="1"/>
        <end position="91"/>
    </location>
</feature>
<dbReference type="SMART" id="SM00717">
    <property type="entry name" value="SANT"/>
    <property type="match status" value="1"/>
</dbReference>
<dbReference type="CDD" id="cd00167">
    <property type="entry name" value="SANT"/>
    <property type="match status" value="1"/>
</dbReference>
<dbReference type="Gene3D" id="1.10.10.60">
    <property type="entry name" value="Homeodomain-like"/>
    <property type="match status" value="1"/>
</dbReference>
<dbReference type="InterPro" id="IPR001005">
    <property type="entry name" value="SANT/Myb"/>
</dbReference>
<dbReference type="GeneID" id="63771434"/>